<dbReference type="Pfam" id="PF17131">
    <property type="entry name" value="LolA_like"/>
    <property type="match status" value="1"/>
</dbReference>
<organism evidence="3 4">
    <name type="scientific">endosymbiont of Lamellibrachia luymesi</name>
    <dbReference type="NCBI Taxonomy" id="2200907"/>
    <lineage>
        <taxon>Bacteria</taxon>
        <taxon>Pseudomonadati</taxon>
        <taxon>Pseudomonadota</taxon>
        <taxon>Gammaproteobacteria</taxon>
        <taxon>sulfur-oxidizing symbionts</taxon>
    </lineage>
</organism>
<evidence type="ECO:0000259" key="2">
    <source>
        <dbReference type="Pfam" id="PF17131"/>
    </source>
</evidence>
<keyword evidence="3" id="KW-0449">Lipoprotein</keyword>
<evidence type="ECO:0000256" key="1">
    <source>
        <dbReference type="SAM" id="SignalP"/>
    </source>
</evidence>
<comment type="caution">
    <text evidence="3">The sequence shown here is derived from an EMBL/GenBank/DDBJ whole genome shotgun (WGS) entry which is preliminary data.</text>
</comment>
<proteinExistence type="predicted"/>
<dbReference type="CDD" id="cd16329">
    <property type="entry name" value="LolA_like"/>
    <property type="match status" value="1"/>
</dbReference>
<gene>
    <name evidence="3" type="ORF">DIZ79_06360</name>
</gene>
<reference evidence="3 4" key="1">
    <citation type="journal article" date="2018" name="ISME J.">
        <title>Endosymbiont genomes yield clues of tubeworm success.</title>
        <authorList>
            <person name="Li Y."/>
            <person name="Liles M.R."/>
            <person name="Halanych K.M."/>
        </authorList>
    </citation>
    <scope>NUCLEOTIDE SEQUENCE [LARGE SCALE GENOMIC DNA]</scope>
    <source>
        <strain evidence="3">A1422</strain>
    </source>
</reference>
<dbReference type="Gene3D" id="2.50.20.10">
    <property type="entry name" value="Lipoprotein localisation LolA/LolB/LppX"/>
    <property type="match status" value="1"/>
</dbReference>
<evidence type="ECO:0000313" key="3">
    <source>
        <dbReference type="EMBL" id="RDH91368.1"/>
    </source>
</evidence>
<feature type="chain" id="PRO_5016976334" evidence="1">
    <location>
        <begin position="32"/>
        <end position="275"/>
    </location>
</feature>
<dbReference type="InterPro" id="IPR033399">
    <property type="entry name" value="TP_0789-like"/>
</dbReference>
<dbReference type="EMBL" id="QFXD01000122">
    <property type="protein sequence ID" value="RDH91368.1"/>
    <property type="molecule type" value="Genomic_DNA"/>
</dbReference>
<evidence type="ECO:0000313" key="4">
    <source>
        <dbReference type="Proteomes" id="UP000255508"/>
    </source>
</evidence>
<sequence>MKEVTKMRYATTVIRLAAGLMALLGAATVSAATQPTAEDIVTRSLETFYYAGEDQRARISMRLVNPQGKERRREMTLLRKNLDSGRKQRYYIYFHAPADIKGTTFMVWKYPAREDDRWIFIPAIKLVRRIAADDKRSSFVGPDFTYEDVSGRDVGDETHRRMGEESLDDRPVYRIESVPNTKRDYSRRLSWIDRERSLPLKEEYFDARGELMRTFKAGEVREVDSHWTATRRSMRDARSGHSTEVVYKEVGYDVGLTKGLFSERYLRRPPRKWIR</sequence>
<feature type="signal peptide" evidence="1">
    <location>
        <begin position="1"/>
        <end position="31"/>
    </location>
</feature>
<name>A0A370E0I5_9GAMM</name>
<feature type="domain" description="Uncharacterized protein TP-0789" evidence="2">
    <location>
        <begin position="87"/>
        <end position="268"/>
    </location>
</feature>
<keyword evidence="1" id="KW-0732">Signal</keyword>
<dbReference type="AlphaFoldDB" id="A0A370E0I5"/>
<accession>A0A370E0I5</accession>
<protein>
    <submittedName>
        <fullName evidence="3">Outer membrane lipoprotein-sorting protein</fullName>
    </submittedName>
</protein>
<dbReference type="Proteomes" id="UP000255508">
    <property type="component" value="Unassembled WGS sequence"/>
</dbReference>